<proteinExistence type="predicted"/>
<dbReference type="InterPro" id="IPR011010">
    <property type="entry name" value="DNA_brk_join_enz"/>
</dbReference>
<dbReference type="Proteomes" id="UP000031549">
    <property type="component" value="Unassembled WGS sequence"/>
</dbReference>
<keyword evidence="3" id="KW-1185">Reference proteome</keyword>
<reference evidence="2 3" key="1">
    <citation type="journal article" date="2015" name="Genome Announc.">
        <title>Draft Genome Sequence of Cyanobacterium Hassallia byssoidea Strain VB512170, Isolated from Monuments in India.</title>
        <authorList>
            <person name="Singh D."/>
            <person name="Chandrababunaidu M.M."/>
            <person name="Panda A."/>
            <person name="Sen D."/>
            <person name="Bhattacharyya S."/>
            <person name="Adhikary S.P."/>
            <person name="Tripathy S."/>
        </authorList>
    </citation>
    <scope>NUCLEOTIDE SEQUENCE [LARGE SCALE GENOMIC DNA]</scope>
    <source>
        <strain evidence="2 3">VB512170</strain>
    </source>
</reference>
<accession>A0A846HDR7</accession>
<dbReference type="AlphaFoldDB" id="A0A846HDR7"/>
<evidence type="ECO:0000313" key="2">
    <source>
        <dbReference type="EMBL" id="NEU75465.1"/>
    </source>
</evidence>
<dbReference type="EMBL" id="JTCM02000070">
    <property type="protein sequence ID" value="NEU75465.1"/>
    <property type="molecule type" value="Genomic_DNA"/>
</dbReference>
<dbReference type="GO" id="GO:0015074">
    <property type="term" value="P:DNA integration"/>
    <property type="evidence" value="ECO:0007669"/>
    <property type="project" value="InterPro"/>
</dbReference>
<evidence type="ECO:0000313" key="3">
    <source>
        <dbReference type="Proteomes" id="UP000031549"/>
    </source>
</evidence>
<dbReference type="Gene3D" id="1.10.443.10">
    <property type="entry name" value="Intergrase catalytic core"/>
    <property type="match status" value="1"/>
</dbReference>
<dbReference type="SUPFAM" id="SSF56349">
    <property type="entry name" value="DNA breaking-rejoining enzymes"/>
    <property type="match status" value="1"/>
</dbReference>
<name>A0A846HDR7_9CYAN</name>
<comment type="caution">
    <text evidence="2">The sequence shown here is derived from an EMBL/GenBank/DDBJ whole genome shotgun (WGS) entry which is preliminary data.</text>
</comment>
<evidence type="ECO:0000256" key="1">
    <source>
        <dbReference type="ARBA" id="ARBA00023172"/>
    </source>
</evidence>
<protein>
    <submittedName>
        <fullName evidence="2">Tyrosine-type recombinase/integrase</fullName>
    </submittedName>
</protein>
<sequence>MINNGVPQHIVQRYLGHESPTMTATYAYIFDKTLKNEFIKFKDKIVDVTGKTISQDAIVQ</sequence>
<dbReference type="GO" id="GO:0006310">
    <property type="term" value="P:DNA recombination"/>
    <property type="evidence" value="ECO:0007669"/>
    <property type="project" value="UniProtKB-KW"/>
</dbReference>
<dbReference type="InterPro" id="IPR013762">
    <property type="entry name" value="Integrase-like_cat_sf"/>
</dbReference>
<gene>
    <name evidence="2" type="ORF">PI95_023625</name>
</gene>
<dbReference type="GO" id="GO:0003677">
    <property type="term" value="F:DNA binding"/>
    <property type="evidence" value="ECO:0007669"/>
    <property type="project" value="InterPro"/>
</dbReference>
<organism evidence="2 3">
    <name type="scientific">Hassallia byssoidea VB512170</name>
    <dbReference type="NCBI Taxonomy" id="1304833"/>
    <lineage>
        <taxon>Bacteria</taxon>
        <taxon>Bacillati</taxon>
        <taxon>Cyanobacteriota</taxon>
        <taxon>Cyanophyceae</taxon>
        <taxon>Nostocales</taxon>
        <taxon>Tolypothrichaceae</taxon>
        <taxon>Hassallia</taxon>
    </lineage>
</organism>
<keyword evidence="1" id="KW-0233">DNA recombination</keyword>